<feature type="compositionally biased region" description="Acidic residues" evidence="2">
    <location>
        <begin position="848"/>
        <end position="858"/>
    </location>
</feature>
<dbReference type="Pfam" id="PF03797">
    <property type="entry name" value="Autotransporter"/>
    <property type="match status" value="1"/>
</dbReference>
<dbReference type="Gene3D" id="2.40.128.130">
    <property type="entry name" value="Autotransporter beta-domain"/>
    <property type="match status" value="1"/>
</dbReference>
<dbReference type="InterPro" id="IPR011050">
    <property type="entry name" value="Pectin_lyase_fold/virulence"/>
</dbReference>
<accession>S0FWN6</accession>
<keyword evidence="3" id="KW-0732">Signal</keyword>
<evidence type="ECO:0000256" key="3">
    <source>
        <dbReference type="SAM" id="SignalP"/>
    </source>
</evidence>
<dbReference type="GO" id="GO:0006508">
    <property type="term" value="P:proteolysis"/>
    <property type="evidence" value="ECO:0007669"/>
    <property type="project" value="UniProtKB-KW"/>
</dbReference>
<dbReference type="AlphaFoldDB" id="S0FWN6"/>
<comment type="caution">
    <text evidence="5">The sequence shown here is derived from an EMBL/GenBank/DDBJ whole genome shotgun (WGS) entry which is preliminary data.</text>
</comment>
<feature type="region of interest" description="Disordered" evidence="2">
    <location>
        <begin position="868"/>
        <end position="890"/>
    </location>
</feature>
<dbReference type="InterPro" id="IPR005546">
    <property type="entry name" value="Autotransporte_beta"/>
</dbReference>
<feature type="domain" description="Autotransporter" evidence="4">
    <location>
        <begin position="857"/>
        <end position="1139"/>
    </location>
</feature>
<comment type="similarity">
    <text evidence="1">Belongs to the peptidase C1 family.</text>
</comment>
<dbReference type="InterPro" id="IPR000668">
    <property type="entry name" value="Peptidase_C1A_C"/>
</dbReference>
<name>S0FWN6_9BACT</name>
<dbReference type="Gene3D" id="3.90.70.10">
    <property type="entry name" value="Cysteine proteinases"/>
    <property type="match status" value="1"/>
</dbReference>
<dbReference type="PROSITE" id="PS51208">
    <property type="entry name" value="AUTOTRANSPORTER"/>
    <property type="match status" value="1"/>
</dbReference>
<feature type="signal peptide" evidence="3">
    <location>
        <begin position="1"/>
        <end position="33"/>
    </location>
</feature>
<evidence type="ECO:0000313" key="6">
    <source>
        <dbReference type="Proteomes" id="UP000014216"/>
    </source>
</evidence>
<evidence type="ECO:0000313" key="5">
    <source>
        <dbReference type="EMBL" id="EMS77554.1"/>
    </source>
</evidence>
<dbReference type="SMART" id="SM00869">
    <property type="entry name" value="Autotransporter"/>
    <property type="match status" value="1"/>
</dbReference>
<organism evidence="5 6">
    <name type="scientific">Desulfotignum phosphitoxidans DSM 13687</name>
    <dbReference type="NCBI Taxonomy" id="1286635"/>
    <lineage>
        <taxon>Bacteria</taxon>
        <taxon>Pseudomonadati</taxon>
        <taxon>Thermodesulfobacteriota</taxon>
        <taxon>Desulfobacteria</taxon>
        <taxon>Desulfobacterales</taxon>
        <taxon>Desulfobacteraceae</taxon>
        <taxon>Desulfotignum</taxon>
    </lineage>
</organism>
<dbReference type="PROSITE" id="PS00139">
    <property type="entry name" value="THIOL_PROTEASE_CYS"/>
    <property type="match status" value="1"/>
</dbReference>
<protein>
    <submittedName>
        <fullName evidence="5">Putative serine protease</fullName>
    </submittedName>
</protein>
<gene>
    <name evidence="5" type="ORF">Dpo_14c00380</name>
</gene>
<dbReference type="SUPFAM" id="SSF103515">
    <property type="entry name" value="Autotransporter"/>
    <property type="match status" value="1"/>
</dbReference>
<dbReference type="InterPro" id="IPR013128">
    <property type="entry name" value="Peptidase_C1A"/>
</dbReference>
<keyword evidence="5" id="KW-0645">Protease</keyword>
<dbReference type="GO" id="GO:0008234">
    <property type="term" value="F:cysteine-type peptidase activity"/>
    <property type="evidence" value="ECO:0007669"/>
    <property type="project" value="InterPro"/>
</dbReference>
<evidence type="ECO:0000256" key="1">
    <source>
        <dbReference type="ARBA" id="ARBA00008455"/>
    </source>
</evidence>
<dbReference type="InterPro" id="IPR000169">
    <property type="entry name" value="Pept_cys_AS"/>
</dbReference>
<feature type="region of interest" description="Disordered" evidence="2">
    <location>
        <begin position="843"/>
        <end position="862"/>
    </location>
</feature>
<dbReference type="PANTHER" id="PTHR12411">
    <property type="entry name" value="CYSTEINE PROTEASE FAMILY C1-RELATED"/>
    <property type="match status" value="1"/>
</dbReference>
<proteinExistence type="inferred from homology"/>
<dbReference type="Pfam" id="PF00112">
    <property type="entry name" value="Peptidase_C1"/>
    <property type="match status" value="1"/>
</dbReference>
<evidence type="ECO:0000256" key="2">
    <source>
        <dbReference type="SAM" id="MobiDB-lite"/>
    </source>
</evidence>
<dbReference type="EMBL" id="APJX01000014">
    <property type="protein sequence ID" value="EMS77554.1"/>
    <property type="molecule type" value="Genomic_DNA"/>
</dbReference>
<feature type="chain" id="PRO_5004486847" evidence="3">
    <location>
        <begin position="34"/>
        <end position="1139"/>
    </location>
</feature>
<dbReference type="SUPFAM" id="SSF51126">
    <property type="entry name" value="Pectin lyase-like"/>
    <property type="match status" value="1"/>
</dbReference>
<evidence type="ECO:0000259" key="4">
    <source>
        <dbReference type="PROSITE" id="PS51208"/>
    </source>
</evidence>
<dbReference type="SMART" id="SM00645">
    <property type="entry name" value="Pept_C1"/>
    <property type="match status" value="1"/>
</dbReference>
<sequence>MSDPKNYKPINRRFYSFFILCLVFLLFASTSLAGMDPLPTRFDLRDIDKKAYIGPVKNQNPFGTCYSFGANAAAESTYNRAMGLYNDQAVSFSESFIIWSLGQKYDGFPGGNYGAGADYAYDELQGLVDYGVVPAHVFPYTPELMNLYNDDENLTLNYHWDVPRVQFSGWHRLPANDIETFKRAIMTFGALDVAVLAQEDFSFYEGGIFSDDLTEASFPLEFYSPTNHAVSLVGWDDDEQVWILRNSWGPGWGEDGYMRISYHSARVALEGTYLRYGDWEGVDHDIINTTGITADLQYSGVQPVARGLYEWGGNHASMVNESTIDATISVDEGNPYVHGMFLWAGRDSLIENHGSITAASRSENDQSTAYGIVLQGHKVLNTGSIQVEAEAMENDRATAYGIRMFGFDDTAVLTNEGNVVSEAPTPNGWAYGLFGSGLSKLINNGQVTAKGNGMGAGVMTYDDTTVQNTGVIESHAEDGSSFGVFQYGGRLTNSASGKIVATSNQGESTGIGGGMFDYFINAGTITSQSSQGFARGIFVSDSKFIMNSGLIDVNASGMESESYGVLIEGETRFENTGTIRANATNTAFGAAIQNRGTLINHPGATISASSSGGDAFAISLDHAIAINNGMVTGDTLLDNDSLLMGNGIHTGDLLSNFSQVTPGNSIGTLTVTGDYHQGAGSTLAIEVDQSASDILHVSGTAFLDGTLHIIPIGYVSDSSHTFLNAAGISGAFTTISSPAVFDIDISDNALGLGFDLNRNSYTSLVSNPAHADMADILDHTRPSASNDIADILNLLDTMDMNGLDRAMGNIYPAMHGAAGYAVLGNIQRNNRHLQRQMDLTDAFRFTDPDPDADPESDDGQTWRSWATATGSETRHHSHGAVPGFREKTGGLMVGADHKPTDKKTFGGAIAVSYQNLDGKMNIGQSTIESYQGFLYSQWTETQEGQGAYVNTGLGAGIVEIDTDRTIHFLNRTATSDHTAQTGALFMGTGYGFKYADWLVRPGFDMNYAFMHEDSFTESGADSMTLDVDSRTSYSLQSHIGLNLSRKLTFETGELIPEFRIGWIHEFFPDPKNFNARFHDTPYSFEAPGRDMPKNSGLVGASLKTRFSRVLFGAFDYDYYFMEANQGSAHKFNIQIQYHF</sequence>
<dbReference type="Proteomes" id="UP000014216">
    <property type="component" value="Unassembled WGS sequence"/>
</dbReference>
<dbReference type="CDD" id="cd02248">
    <property type="entry name" value="Peptidase_C1A"/>
    <property type="match status" value="1"/>
</dbReference>
<keyword evidence="5" id="KW-0378">Hydrolase</keyword>
<dbReference type="InterPro" id="IPR036709">
    <property type="entry name" value="Autotransporte_beta_dom_sf"/>
</dbReference>
<keyword evidence="6" id="KW-1185">Reference proteome</keyword>
<dbReference type="SUPFAM" id="SSF54001">
    <property type="entry name" value="Cysteine proteinases"/>
    <property type="match status" value="1"/>
</dbReference>
<dbReference type="InterPro" id="IPR038765">
    <property type="entry name" value="Papain-like_cys_pep_sf"/>
</dbReference>
<reference evidence="5 6" key="1">
    <citation type="journal article" date="2013" name="Genome Announc.">
        <title>Draft Genome Sequence of Desulfotignum phosphitoxidans DSM 13687 Strain FiPS-3.</title>
        <authorList>
            <person name="Poehlein A."/>
            <person name="Daniel R."/>
            <person name="Simeonova D.D."/>
        </authorList>
    </citation>
    <scope>NUCLEOTIDE SEQUENCE [LARGE SCALE GENOMIC DNA]</scope>
    <source>
        <strain evidence="5 6">DSM 13687</strain>
    </source>
</reference>
<dbReference type="InterPro" id="IPR039417">
    <property type="entry name" value="Peptidase_C1A_papain-like"/>
</dbReference>